<dbReference type="SUPFAM" id="SSF55486">
    <property type="entry name" value="Metalloproteases ('zincins'), catalytic domain"/>
    <property type="match status" value="1"/>
</dbReference>
<evidence type="ECO:0000259" key="9">
    <source>
        <dbReference type="Pfam" id="PF01431"/>
    </source>
</evidence>
<evidence type="ECO:0000313" key="11">
    <source>
        <dbReference type="EMBL" id="PTH79812.1"/>
    </source>
</evidence>
<keyword evidence="4" id="KW-0479">Metal-binding</keyword>
<keyword evidence="3" id="KW-0645">Protease</keyword>
<keyword evidence="8" id="KW-0732">Signal</keyword>
<dbReference type="PROSITE" id="PS51885">
    <property type="entry name" value="NEPRILYSIN"/>
    <property type="match status" value="1"/>
</dbReference>
<evidence type="ECO:0000256" key="2">
    <source>
        <dbReference type="ARBA" id="ARBA00007357"/>
    </source>
</evidence>
<dbReference type="GO" id="GO:0004222">
    <property type="term" value="F:metalloendopeptidase activity"/>
    <property type="evidence" value="ECO:0007669"/>
    <property type="project" value="InterPro"/>
</dbReference>
<dbReference type="AlphaFoldDB" id="A0A2T4MZ30"/>
<dbReference type="GO" id="GO:0005886">
    <property type="term" value="C:plasma membrane"/>
    <property type="evidence" value="ECO:0007669"/>
    <property type="project" value="TreeGrafter"/>
</dbReference>
<evidence type="ECO:0000256" key="5">
    <source>
        <dbReference type="ARBA" id="ARBA00022801"/>
    </source>
</evidence>
<dbReference type="CDD" id="cd08662">
    <property type="entry name" value="M13"/>
    <property type="match status" value="1"/>
</dbReference>
<dbReference type="KEGG" id="avo:AMS64_17155"/>
<dbReference type="Proteomes" id="UP000241986">
    <property type="component" value="Unassembled WGS sequence"/>
</dbReference>
<dbReference type="Gene3D" id="1.10.1380.10">
    <property type="entry name" value="Neutral endopeptidase , domain2"/>
    <property type="match status" value="1"/>
</dbReference>
<feature type="signal peptide" evidence="8">
    <location>
        <begin position="1"/>
        <end position="25"/>
    </location>
</feature>
<feature type="chain" id="PRO_5015530342" evidence="8">
    <location>
        <begin position="26"/>
        <end position="676"/>
    </location>
</feature>
<feature type="domain" description="Peptidase M13 C-terminal" evidence="9">
    <location>
        <begin position="472"/>
        <end position="673"/>
    </location>
</feature>
<dbReference type="InterPro" id="IPR018497">
    <property type="entry name" value="Peptidase_M13_C"/>
</dbReference>
<sequence>MKQQRSMIASLIALALLGLAPCAGAASGHSGVDLASMDNSVRAADDLFRHVNGNWLAQTRIPDDMPGETIGNLLADKSLEDRKVLLEALLKRPQQTGTPRQQIADLYASYLDQAGRDAKGLTPIQPLRDEIMAIHDGASLATYFARVNKLGGGAPFGIGFMADKKQPDSYGIYLQQSGLGLPDRDYYLKEDAASKALRASYEQFITALLNHAGVEGASEQAHRILALETRLASLQWDRVKRRDDNLTYNKLPIARLSQLLPTLDWQRYLTEAGIAGETEIIVSEPDYLEKLATVMQETSIAQWQSYCLFHLLRTYAPYLDSQSNALHFAFYGTTLSGIPRQREPWKQAMEVLDDYLGQAVGKLYVERYFPAEAKAQMATMVRNLIAAYRQEIGGLDWMSAPTKQQALAKLAKVRVKIGYPDQWLDYSAIEIRPDDLVGNAQSAATVRYNEHLARLHQPVDREEWFDNPQTVNAYYNPNNNEIVFPAAILQPPYFDLKVDDAVNYGAIGAVIGHELSHGFDDQGAKFDGNGALHNWWAPADLKEFTARAQKLAKQYDRFEPIKGEHVNGQLTLGENIGDLGGLTIAHKAYQLALGNRLPAVLDGFTGEQRFFIGWAQVWKGKYRPELAAVLLKTDPHSPLEYRVNGVVANMPAFYRAFAIKPGDKLYLPPSERVKIW</sequence>
<reference evidence="11 12" key="1">
    <citation type="submission" date="2018-03" db="EMBL/GenBank/DDBJ databases">
        <title>Aeromonas veronii whole genome sequencing and analysis.</title>
        <authorList>
            <person name="Xie H."/>
            <person name="Liu T."/>
            <person name="Wang K."/>
        </authorList>
    </citation>
    <scope>NUCLEOTIDE SEQUENCE [LARGE SCALE GENOMIC DNA]</scope>
    <source>
        <strain evidence="11 12">XH.VA.1</strain>
    </source>
</reference>
<keyword evidence="6" id="KW-0862">Zinc</keyword>
<dbReference type="GO" id="GO:0046872">
    <property type="term" value="F:metal ion binding"/>
    <property type="evidence" value="ECO:0007669"/>
    <property type="project" value="UniProtKB-KW"/>
</dbReference>
<gene>
    <name evidence="11" type="ORF">DAA48_18040</name>
</gene>
<dbReference type="InterPro" id="IPR000718">
    <property type="entry name" value="Peptidase_M13"/>
</dbReference>
<evidence type="ECO:0000259" key="10">
    <source>
        <dbReference type="Pfam" id="PF05649"/>
    </source>
</evidence>
<evidence type="ECO:0000256" key="8">
    <source>
        <dbReference type="SAM" id="SignalP"/>
    </source>
</evidence>
<evidence type="ECO:0000256" key="3">
    <source>
        <dbReference type="ARBA" id="ARBA00022670"/>
    </source>
</evidence>
<dbReference type="PANTHER" id="PTHR11733">
    <property type="entry name" value="ZINC METALLOPROTEASE FAMILY M13 NEPRILYSIN-RELATED"/>
    <property type="match status" value="1"/>
</dbReference>
<dbReference type="InterPro" id="IPR008753">
    <property type="entry name" value="Peptidase_M13_N"/>
</dbReference>
<dbReference type="RefSeq" id="WP_064336989.1">
    <property type="nucleotide sequence ID" value="NZ_CP012504.1"/>
</dbReference>
<dbReference type="GO" id="GO:0016485">
    <property type="term" value="P:protein processing"/>
    <property type="evidence" value="ECO:0007669"/>
    <property type="project" value="TreeGrafter"/>
</dbReference>
<dbReference type="PANTHER" id="PTHR11733:SF167">
    <property type="entry name" value="FI17812P1-RELATED"/>
    <property type="match status" value="1"/>
</dbReference>
<dbReference type="InterPro" id="IPR042089">
    <property type="entry name" value="Peptidase_M13_dom_2"/>
</dbReference>
<proteinExistence type="inferred from homology"/>
<dbReference type="Gene3D" id="3.40.390.10">
    <property type="entry name" value="Collagenase (Catalytic Domain)"/>
    <property type="match status" value="1"/>
</dbReference>
<comment type="similarity">
    <text evidence="2">Belongs to the peptidase M13 family.</text>
</comment>
<dbReference type="Pfam" id="PF01431">
    <property type="entry name" value="Peptidase_M13"/>
    <property type="match status" value="1"/>
</dbReference>
<keyword evidence="5" id="KW-0378">Hydrolase</keyword>
<organism evidence="11 12">
    <name type="scientific">Aeromonas veronii</name>
    <dbReference type="NCBI Taxonomy" id="654"/>
    <lineage>
        <taxon>Bacteria</taxon>
        <taxon>Pseudomonadati</taxon>
        <taxon>Pseudomonadota</taxon>
        <taxon>Gammaproteobacteria</taxon>
        <taxon>Aeromonadales</taxon>
        <taxon>Aeromonadaceae</taxon>
        <taxon>Aeromonas</taxon>
    </lineage>
</organism>
<dbReference type="EMBL" id="PZKL01000039">
    <property type="protein sequence ID" value="PTH79812.1"/>
    <property type="molecule type" value="Genomic_DNA"/>
</dbReference>
<evidence type="ECO:0000256" key="1">
    <source>
        <dbReference type="ARBA" id="ARBA00001947"/>
    </source>
</evidence>
<protein>
    <submittedName>
        <fullName evidence="11">M13 family peptidase</fullName>
    </submittedName>
</protein>
<comment type="caution">
    <text evidence="11">The sequence shown here is derived from an EMBL/GenBank/DDBJ whole genome shotgun (WGS) entry which is preliminary data.</text>
</comment>
<keyword evidence="7" id="KW-0482">Metalloprotease</keyword>
<dbReference type="InterPro" id="IPR024079">
    <property type="entry name" value="MetalloPept_cat_dom_sf"/>
</dbReference>
<evidence type="ECO:0000256" key="7">
    <source>
        <dbReference type="ARBA" id="ARBA00023049"/>
    </source>
</evidence>
<dbReference type="Pfam" id="PF05649">
    <property type="entry name" value="Peptidase_M13_N"/>
    <property type="match status" value="1"/>
</dbReference>
<comment type="cofactor">
    <cofactor evidence="1">
        <name>Zn(2+)</name>
        <dbReference type="ChEBI" id="CHEBI:29105"/>
    </cofactor>
</comment>
<accession>A0A2T4MZ30</accession>
<evidence type="ECO:0000256" key="6">
    <source>
        <dbReference type="ARBA" id="ARBA00022833"/>
    </source>
</evidence>
<evidence type="ECO:0000313" key="12">
    <source>
        <dbReference type="Proteomes" id="UP000241986"/>
    </source>
</evidence>
<dbReference type="PRINTS" id="PR00786">
    <property type="entry name" value="NEPRILYSIN"/>
</dbReference>
<feature type="domain" description="Peptidase M13 N-terminal" evidence="10">
    <location>
        <begin position="45"/>
        <end position="420"/>
    </location>
</feature>
<name>A0A2T4MZ30_AERVE</name>
<evidence type="ECO:0000256" key="4">
    <source>
        <dbReference type="ARBA" id="ARBA00022723"/>
    </source>
</evidence>